<keyword evidence="4 5" id="KW-0067">ATP-binding</keyword>
<evidence type="ECO:0000256" key="3">
    <source>
        <dbReference type="ARBA" id="ARBA00022741"/>
    </source>
</evidence>
<dbReference type="GO" id="GO:0005524">
    <property type="term" value="F:ATP binding"/>
    <property type="evidence" value="ECO:0007669"/>
    <property type="project" value="UniProtKB-KW"/>
</dbReference>
<accession>A0A1R4B5V1</accession>
<dbReference type="GO" id="GO:0051191">
    <property type="term" value="P:prosthetic group biosynthetic process"/>
    <property type="evidence" value="ECO:0007669"/>
    <property type="project" value="TreeGrafter"/>
</dbReference>
<proteinExistence type="inferred from homology"/>
<keyword evidence="7" id="KW-1185">Reference proteome</keyword>
<evidence type="ECO:0000256" key="2">
    <source>
        <dbReference type="ARBA" id="ARBA00022679"/>
    </source>
</evidence>
<dbReference type="EMBL" id="FUFT01000005">
    <property type="protein sequence ID" value="SJL84246.1"/>
    <property type="molecule type" value="Genomic_DNA"/>
</dbReference>
<dbReference type="PANTHER" id="PTHR30201">
    <property type="entry name" value="TRIPHOSPHORIBOSYL-DEPHOSPHO-COA SYNTHASE"/>
    <property type="match status" value="1"/>
</dbReference>
<evidence type="ECO:0000256" key="1">
    <source>
        <dbReference type="ARBA" id="ARBA00001210"/>
    </source>
</evidence>
<dbReference type="GO" id="GO:0016757">
    <property type="term" value="F:glycosyltransferase activity"/>
    <property type="evidence" value="ECO:0007669"/>
    <property type="project" value="UniProtKB-KW"/>
</dbReference>
<evidence type="ECO:0000256" key="5">
    <source>
        <dbReference type="HAMAP-Rule" id="MF_01883"/>
    </source>
</evidence>
<keyword evidence="2 5" id="KW-0808">Transferase</keyword>
<evidence type="ECO:0000256" key="4">
    <source>
        <dbReference type="ARBA" id="ARBA00022840"/>
    </source>
</evidence>
<organism evidence="6 7">
    <name type="scientific">Vibrio palustris</name>
    <dbReference type="NCBI Taxonomy" id="1918946"/>
    <lineage>
        <taxon>Bacteria</taxon>
        <taxon>Pseudomonadati</taxon>
        <taxon>Pseudomonadota</taxon>
        <taxon>Gammaproteobacteria</taxon>
        <taxon>Vibrionales</taxon>
        <taxon>Vibrionaceae</taxon>
        <taxon>Vibrio</taxon>
    </lineage>
</organism>
<gene>
    <name evidence="6" type="primary">citG_2</name>
    <name evidence="5" type="synonym">mdcB</name>
    <name evidence="6" type="ORF">VPAL9027_02228</name>
</gene>
<dbReference type="InterPro" id="IPR017555">
    <property type="entry name" value="TriPribosyl-deP-CoA_syn"/>
</dbReference>
<comment type="similarity">
    <text evidence="5">Belongs to the CitG/MdcB family.</text>
</comment>
<dbReference type="AlphaFoldDB" id="A0A1R4B5V1"/>
<dbReference type="GO" id="GO:0046917">
    <property type="term" value="F:triphosphoribosyl-dephospho-CoA synthase activity"/>
    <property type="evidence" value="ECO:0007669"/>
    <property type="project" value="UniProtKB-UniRule"/>
</dbReference>
<evidence type="ECO:0000313" key="6">
    <source>
        <dbReference type="EMBL" id="SJL84246.1"/>
    </source>
</evidence>
<sequence>MILMQSSQSHLTRYPVPQHFGEYAREALIAEACLTPKPGLVDAENTGSHDDLNLGLMLRSAHCLSPYFTEMAAAGEGQQVSPWLRETIGRIGREAEAGMMIATHGVNTHRGAIWALGLLSTAAAMTVSPFQSATDICQLAGELAQIEDRYAPATFSKGQRASNHYQINGAKQQAQLGFPAITHHALPTLQHSRALGHSETHARLDALLSLTAHLTDTCVLHRAGLAGQTHLQQCSRDILAQGGVSRAQGMARLQQLDRDMIALNASPGGAADLLAATLFVDWVTHSAQSK</sequence>
<dbReference type="EC" id="2.4.2.52" evidence="5"/>
<dbReference type="PANTHER" id="PTHR30201:SF2">
    <property type="entry name" value="2-(5''-TRIPHOSPHORIBOSYL)-3'-DEPHOSPHOCOENZYME-A SYNTHASE"/>
    <property type="match status" value="1"/>
</dbReference>
<reference evidence="6 7" key="1">
    <citation type="submission" date="2017-02" db="EMBL/GenBank/DDBJ databases">
        <authorList>
            <person name="Peterson S.W."/>
        </authorList>
    </citation>
    <scope>NUCLEOTIDE SEQUENCE [LARGE SCALE GENOMIC DNA]</scope>
    <source>
        <strain evidence="6 7">CECT 9027</strain>
    </source>
</reference>
<dbReference type="NCBIfam" id="NF002315">
    <property type="entry name" value="PRK01237.1"/>
    <property type="match status" value="1"/>
</dbReference>
<protein>
    <recommendedName>
        <fullName evidence="5">Probable 2-(5''-triphosphoribosyl)-3'-dephosphocoenzyme-A synthase</fullName>
        <shortName evidence="5">2-(5''-triphosphoribosyl)-3'-dephospho-CoA synthase</shortName>
        <ecNumber evidence="5">2.4.2.52</ecNumber>
    </recommendedName>
</protein>
<name>A0A1R4B5V1_9VIBR</name>
<dbReference type="Gene3D" id="1.10.4200.10">
    <property type="entry name" value="Triphosphoribosyl-dephospho-CoA protein"/>
    <property type="match status" value="2"/>
</dbReference>
<keyword evidence="6" id="KW-0328">Glycosyltransferase</keyword>
<dbReference type="Proteomes" id="UP000189475">
    <property type="component" value="Unassembled WGS sequence"/>
</dbReference>
<comment type="catalytic activity">
    <reaction evidence="1 5">
        <text>3'-dephospho-CoA + ATP = 2'-(5''-triphospho-alpha-D-ribosyl)-3'-dephospho-CoA + adenine</text>
        <dbReference type="Rhea" id="RHEA:15117"/>
        <dbReference type="ChEBI" id="CHEBI:16708"/>
        <dbReference type="ChEBI" id="CHEBI:30616"/>
        <dbReference type="ChEBI" id="CHEBI:57328"/>
        <dbReference type="ChEBI" id="CHEBI:61378"/>
        <dbReference type="EC" id="2.4.2.52"/>
    </reaction>
</comment>
<dbReference type="InterPro" id="IPR002736">
    <property type="entry name" value="CitG"/>
</dbReference>
<keyword evidence="3 5" id="KW-0547">Nucleotide-binding</keyword>
<dbReference type="STRING" id="1918946.VPAL9027_02228"/>
<comment type="function">
    <text evidence="5">Involved in the formation of 2-(5''-phosphoribosyl)-3'-dephosphocoenzyme-A, the prosthetic group of the acyl-carrier protein of the malonate decarboxylase.</text>
</comment>
<dbReference type="Pfam" id="PF01874">
    <property type="entry name" value="CitG"/>
    <property type="match status" value="1"/>
</dbReference>
<evidence type="ECO:0000313" key="7">
    <source>
        <dbReference type="Proteomes" id="UP000189475"/>
    </source>
</evidence>
<dbReference type="NCBIfam" id="TIGR03132">
    <property type="entry name" value="malonate_mdcB"/>
    <property type="match status" value="1"/>
</dbReference>
<dbReference type="HAMAP" id="MF_01883">
    <property type="entry name" value="MdcB"/>
    <property type="match status" value="1"/>
</dbReference>